<organism evidence="2 3">
    <name type="scientific">Sesamum alatum</name>
    <dbReference type="NCBI Taxonomy" id="300844"/>
    <lineage>
        <taxon>Eukaryota</taxon>
        <taxon>Viridiplantae</taxon>
        <taxon>Streptophyta</taxon>
        <taxon>Embryophyta</taxon>
        <taxon>Tracheophyta</taxon>
        <taxon>Spermatophyta</taxon>
        <taxon>Magnoliopsida</taxon>
        <taxon>eudicotyledons</taxon>
        <taxon>Gunneridae</taxon>
        <taxon>Pentapetalae</taxon>
        <taxon>asterids</taxon>
        <taxon>lamiids</taxon>
        <taxon>Lamiales</taxon>
        <taxon>Pedaliaceae</taxon>
        <taxon>Sesamum</taxon>
    </lineage>
</organism>
<protein>
    <submittedName>
        <fullName evidence="2">Uncharacterized protein</fullName>
    </submittedName>
</protein>
<gene>
    <name evidence="2" type="ORF">Salat_0667600</name>
</gene>
<comment type="caution">
    <text evidence="2">The sequence shown here is derived from an EMBL/GenBank/DDBJ whole genome shotgun (WGS) entry which is preliminary data.</text>
</comment>
<evidence type="ECO:0000313" key="2">
    <source>
        <dbReference type="EMBL" id="KAK4435044.1"/>
    </source>
</evidence>
<dbReference type="AlphaFoldDB" id="A0AAE1YR97"/>
<dbReference type="Proteomes" id="UP001293254">
    <property type="component" value="Unassembled WGS sequence"/>
</dbReference>
<name>A0AAE1YR97_9LAMI</name>
<proteinExistence type="predicted"/>
<evidence type="ECO:0000313" key="3">
    <source>
        <dbReference type="Proteomes" id="UP001293254"/>
    </source>
</evidence>
<evidence type="ECO:0000256" key="1">
    <source>
        <dbReference type="SAM" id="MobiDB-lite"/>
    </source>
</evidence>
<keyword evidence="3" id="KW-1185">Reference proteome</keyword>
<sequence>MIQHLDVVKDMIRELQNASTELSDEQQVLAVLRSLTEQTWGHVKLVLTHNEQMKTFDSVASHQKVEVDQRESECAQQTVVVAHADQHKLHKSKRWNKPIGARQSQTQSQSQNLTHRVTRL</sequence>
<reference evidence="2" key="1">
    <citation type="submission" date="2020-06" db="EMBL/GenBank/DDBJ databases">
        <authorList>
            <person name="Li T."/>
            <person name="Hu X."/>
            <person name="Zhang T."/>
            <person name="Song X."/>
            <person name="Zhang H."/>
            <person name="Dai N."/>
            <person name="Sheng W."/>
            <person name="Hou X."/>
            <person name="Wei L."/>
        </authorList>
    </citation>
    <scope>NUCLEOTIDE SEQUENCE</scope>
    <source>
        <strain evidence="2">3651</strain>
        <tissue evidence="2">Leaf</tissue>
    </source>
</reference>
<accession>A0AAE1YR97</accession>
<dbReference type="EMBL" id="JACGWO010000002">
    <property type="protein sequence ID" value="KAK4435044.1"/>
    <property type="molecule type" value="Genomic_DNA"/>
</dbReference>
<reference evidence="2" key="2">
    <citation type="journal article" date="2024" name="Plant">
        <title>Genomic evolution and insights into agronomic trait innovations of Sesamum species.</title>
        <authorList>
            <person name="Miao H."/>
            <person name="Wang L."/>
            <person name="Qu L."/>
            <person name="Liu H."/>
            <person name="Sun Y."/>
            <person name="Le M."/>
            <person name="Wang Q."/>
            <person name="Wei S."/>
            <person name="Zheng Y."/>
            <person name="Lin W."/>
            <person name="Duan Y."/>
            <person name="Cao H."/>
            <person name="Xiong S."/>
            <person name="Wang X."/>
            <person name="Wei L."/>
            <person name="Li C."/>
            <person name="Ma Q."/>
            <person name="Ju M."/>
            <person name="Zhao R."/>
            <person name="Li G."/>
            <person name="Mu C."/>
            <person name="Tian Q."/>
            <person name="Mei H."/>
            <person name="Zhang T."/>
            <person name="Gao T."/>
            <person name="Zhang H."/>
        </authorList>
    </citation>
    <scope>NUCLEOTIDE SEQUENCE</scope>
    <source>
        <strain evidence="2">3651</strain>
    </source>
</reference>
<feature type="region of interest" description="Disordered" evidence="1">
    <location>
        <begin position="85"/>
        <end position="120"/>
    </location>
</feature>